<dbReference type="InterPro" id="IPR001362">
    <property type="entry name" value="Glyco_hydro_32"/>
</dbReference>
<evidence type="ECO:0000259" key="5">
    <source>
        <dbReference type="Pfam" id="PF08244"/>
    </source>
</evidence>
<evidence type="ECO:0000313" key="6">
    <source>
        <dbReference type="EMBL" id="KAA6331524.1"/>
    </source>
</evidence>
<dbReference type="InterPro" id="IPR013189">
    <property type="entry name" value="Glyco_hydro_32_C"/>
</dbReference>
<organism evidence="6">
    <name type="scientific">termite gut metagenome</name>
    <dbReference type="NCBI Taxonomy" id="433724"/>
    <lineage>
        <taxon>unclassified sequences</taxon>
        <taxon>metagenomes</taxon>
        <taxon>organismal metagenomes</taxon>
    </lineage>
</organism>
<dbReference type="SUPFAM" id="SSF49899">
    <property type="entry name" value="Concanavalin A-like lectins/glucanases"/>
    <property type="match status" value="1"/>
</dbReference>
<keyword evidence="2 6" id="KW-0378">Hydrolase</keyword>
<dbReference type="Gene3D" id="2.60.120.560">
    <property type="entry name" value="Exo-inulinase, domain 1"/>
    <property type="match status" value="1"/>
</dbReference>
<dbReference type="AlphaFoldDB" id="A0A5J4RDG4"/>
<name>A0A5J4RDG4_9ZZZZ</name>
<reference evidence="6" key="1">
    <citation type="submission" date="2019-03" db="EMBL/GenBank/DDBJ databases">
        <title>Single cell metagenomics reveals metabolic interactions within the superorganism composed of flagellate Streblomastix strix and complex community of Bacteroidetes bacteria on its surface.</title>
        <authorList>
            <person name="Treitli S.C."/>
            <person name="Kolisko M."/>
            <person name="Husnik F."/>
            <person name="Keeling P."/>
            <person name="Hampl V."/>
        </authorList>
    </citation>
    <scope>NUCLEOTIDE SEQUENCE</scope>
    <source>
        <strain evidence="6">STM</strain>
    </source>
</reference>
<dbReference type="InterPro" id="IPR013148">
    <property type="entry name" value="Glyco_hydro_32_N"/>
</dbReference>
<dbReference type="Pfam" id="PF08244">
    <property type="entry name" value="Glyco_hydro_32C"/>
    <property type="match status" value="1"/>
</dbReference>
<proteinExistence type="inferred from homology"/>
<evidence type="ECO:0000259" key="4">
    <source>
        <dbReference type="Pfam" id="PF00251"/>
    </source>
</evidence>
<dbReference type="SMART" id="SM00640">
    <property type="entry name" value="Glyco_32"/>
    <property type="match status" value="1"/>
</dbReference>
<dbReference type="GO" id="GO:0005737">
    <property type="term" value="C:cytoplasm"/>
    <property type="evidence" value="ECO:0007669"/>
    <property type="project" value="TreeGrafter"/>
</dbReference>
<comment type="similarity">
    <text evidence="1">Belongs to the glycosyl hydrolase 32 family.</text>
</comment>
<dbReference type="SUPFAM" id="SSF75005">
    <property type="entry name" value="Arabinanase/levansucrase/invertase"/>
    <property type="match status" value="1"/>
</dbReference>
<dbReference type="EC" id="3.2.1.26" evidence="6"/>
<accession>A0A5J4RDG4</accession>
<dbReference type="PANTHER" id="PTHR42800">
    <property type="entry name" value="EXOINULINASE INUD (AFU_ORTHOLOGUE AFUA_5G00480)"/>
    <property type="match status" value="1"/>
</dbReference>
<dbReference type="Gene3D" id="2.115.10.20">
    <property type="entry name" value="Glycosyl hydrolase domain, family 43"/>
    <property type="match status" value="1"/>
</dbReference>
<gene>
    <name evidence="6" type="ORF">EZS27_019874</name>
</gene>
<dbReference type="PANTHER" id="PTHR42800:SF1">
    <property type="entry name" value="EXOINULINASE INUD (AFU_ORTHOLOGUE AFUA_5G00480)"/>
    <property type="match status" value="1"/>
</dbReference>
<dbReference type="GO" id="GO:0004575">
    <property type="term" value="F:sucrose alpha-glucosidase activity"/>
    <property type="evidence" value="ECO:0007669"/>
    <property type="project" value="TreeGrafter"/>
</dbReference>
<keyword evidence="3 6" id="KW-0326">Glycosidase</keyword>
<feature type="domain" description="Glycosyl hydrolase family 32 C-terminal" evidence="5">
    <location>
        <begin position="407"/>
        <end position="525"/>
    </location>
</feature>
<evidence type="ECO:0000256" key="1">
    <source>
        <dbReference type="ARBA" id="ARBA00009902"/>
    </source>
</evidence>
<dbReference type="EMBL" id="SNRY01001361">
    <property type="protein sequence ID" value="KAA6331524.1"/>
    <property type="molecule type" value="Genomic_DNA"/>
</dbReference>
<dbReference type="GO" id="GO:0005987">
    <property type="term" value="P:sucrose catabolic process"/>
    <property type="evidence" value="ECO:0007669"/>
    <property type="project" value="TreeGrafter"/>
</dbReference>
<dbReference type="Pfam" id="PF00251">
    <property type="entry name" value="Glyco_hydro_32N"/>
    <property type="match status" value="1"/>
</dbReference>
<evidence type="ECO:0000256" key="2">
    <source>
        <dbReference type="ARBA" id="ARBA00022801"/>
    </source>
</evidence>
<comment type="caution">
    <text evidence="6">The sequence shown here is derived from an EMBL/GenBank/DDBJ whole genome shotgun (WGS) entry which is preliminary data.</text>
</comment>
<dbReference type="InterPro" id="IPR013320">
    <property type="entry name" value="ConA-like_dom_sf"/>
</dbReference>
<feature type="domain" description="Glycosyl hydrolase family 32 N-terminal" evidence="4">
    <location>
        <begin position="42"/>
        <end position="345"/>
    </location>
</feature>
<evidence type="ECO:0000256" key="3">
    <source>
        <dbReference type="ARBA" id="ARBA00023295"/>
    </source>
</evidence>
<protein>
    <submittedName>
        <fullName evidence="6">Beta-fructofuranosidase</fullName>
        <ecNumber evidence="6">3.2.1.26</ecNumber>
    </submittedName>
</protein>
<sequence>MIISSEKHYCFLLSLLLLSLLIFDSCNRPETSFNEKYRPQVHFSTSKNWMDGPSGMVYLNGAYHLFYRYNSEGVDRNPKHWGHAVSADLIHWDNLPVALSPEIHGTIGYGSVVTDVKNTSGFGSTNNNTPLVAIYTYTDYDSKQNDGSNVQQLQGLAYSVDNGITWITYSDNLIIPNPGINDFHDPKVFWYEPAEHWIMVIASEGRVRFYTSLDLKEWDYASSFGFDLDSEDNVWERPDLFELPVTNGSGTKWILTVNVGLSSHKEWLTGFFVGDFNGKTFSSLQTSPYGIDYGKDNYGGSTFNNLPDGRRVLIGWMNNWEYADITPASPWRGSFTIPRNLHLEQMPDYYMLASQPVNEKNLLHGKHTAIRDLEIVQDIYSIGIEDITPHIHFPLLPSEITIRFKTGNQFQVGFAEKFGIKLSNKRGEYILAGYDTFHQKFYIDRTHSTSLVLPEKFVGIHIQQYQIDESGILEMQIILDAASIELFALDGKVVITDAFYPSVDFDKIAIYAENGRIQVEEVSITQLKSIWKY</sequence>
<dbReference type="InterPro" id="IPR023296">
    <property type="entry name" value="Glyco_hydro_beta-prop_sf"/>
</dbReference>
<dbReference type="CDD" id="cd18622">
    <property type="entry name" value="GH32_Inu-like"/>
    <property type="match status" value="1"/>
</dbReference>